<name>S7XER2_9FLAO</name>
<gene>
    <name evidence="1" type="ORF">ADIWIN_0599</name>
</gene>
<dbReference type="InterPro" id="IPR011990">
    <property type="entry name" value="TPR-like_helical_dom_sf"/>
</dbReference>
<reference evidence="1 2" key="1">
    <citation type="journal article" date="2013" name="Genome Announc.">
        <title>Draft Genome Sequence of Winogradskyella psychrotolerans RS-3T, Isolated from the Marine Transect of Kongsfjorden, Ny-Alesund, Svalbard, Arctic Ocean.</title>
        <authorList>
            <person name="Kumar Pinnaka A."/>
            <person name="Ara S."/>
            <person name="Singh A."/>
            <person name="Shivaji S."/>
        </authorList>
    </citation>
    <scope>NUCLEOTIDE SEQUENCE [LARGE SCALE GENOMIC DNA]</scope>
    <source>
        <strain evidence="1 2">RS-3</strain>
    </source>
</reference>
<evidence type="ECO:0000313" key="1">
    <source>
        <dbReference type="EMBL" id="EPR74498.1"/>
    </source>
</evidence>
<evidence type="ECO:0000313" key="2">
    <source>
        <dbReference type="Proteomes" id="UP000014962"/>
    </source>
</evidence>
<protein>
    <recommendedName>
        <fullName evidence="3">Tetratricopeptide repeat protein</fullName>
    </recommendedName>
</protein>
<organism evidence="1 2">
    <name type="scientific">Winogradskyella psychrotolerans RS-3</name>
    <dbReference type="NCBI Taxonomy" id="641526"/>
    <lineage>
        <taxon>Bacteria</taxon>
        <taxon>Pseudomonadati</taxon>
        <taxon>Bacteroidota</taxon>
        <taxon>Flavobacteriia</taxon>
        <taxon>Flavobacteriales</taxon>
        <taxon>Flavobacteriaceae</taxon>
        <taxon>Winogradskyella</taxon>
    </lineage>
</organism>
<keyword evidence="2" id="KW-1185">Reference proteome</keyword>
<dbReference type="eggNOG" id="COG2771">
    <property type="taxonomic scope" value="Bacteria"/>
</dbReference>
<dbReference type="Proteomes" id="UP000014962">
    <property type="component" value="Unassembled WGS sequence"/>
</dbReference>
<comment type="caution">
    <text evidence="1">The sequence shown here is derived from an EMBL/GenBank/DDBJ whole genome shotgun (WGS) entry which is preliminary data.</text>
</comment>
<dbReference type="RefSeq" id="WP_020894893.1">
    <property type="nucleotide sequence ID" value="NZ_ATMR01000034.1"/>
</dbReference>
<dbReference type="Gene3D" id="1.25.40.10">
    <property type="entry name" value="Tetratricopeptide repeat domain"/>
    <property type="match status" value="1"/>
</dbReference>
<dbReference type="OrthoDB" id="5295174at2"/>
<sequence>MHKELLNIAIKTNDVPEIWWSKNKLANDYFRLGDYEKAIDSALAVRKYCLENKDHQLIFNNTAYLSTFYHAAGNLDKAIAYRKEAIKLAHGSEYKKDTYDRLAEYYTENKQYLNAIETYQKKDALVDSLRSNEKKALSNYIDSNIKLLKEKQKSQQISFDIELLEIKTKSKNSII</sequence>
<dbReference type="AlphaFoldDB" id="S7XER2"/>
<dbReference type="SUPFAM" id="SSF48452">
    <property type="entry name" value="TPR-like"/>
    <property type="match status" value="1"/>
</dbReference>
<dbReference type="EMBL" id="ATMR01000034">
    <property type="protein sequence ID" value="EPR74498.1"/>
    <property type="molecule type" value="Genomic_DNA"/>
</dbReference>
<accession>S7XER2</accession>
<proteinExistence type="predicted"/>
<evidence type="ECO:0008006" key="3">
    <source>
        <dbReference type="Google" id="ProtNLM"/>
    </source>
</evidence>